<dbReference type="InterPro" id="IPR045851">
    <property type="entry name" value="AMP-bd_C_sf"/>
</dbReference>
<evidence type="ECO:0000313" key="2">
    <source>
        <dbReference type="EMBL" id="KIW13031.1"/>
    </source>
</evidence>
<dbReference type="SUPFAM" id="SSF56801">
    <property type="entry name" value="Acetyl-CoA synthetase-like"/>
    <property type="match status" value="1"/>
</dbReference>
<keyword evidence="3" id="KW-1185">Reference proteome</keyword>
<dbReference type="GeneID" id="27335301"/>
<dbReference type="Gene3D" id="3.30.300.30">
    <property type="match status" value="1"/>
</dbReference>
<reference evidence="2 3" key="1">
    <citation type="submission" date="2015-01" db="EMBL/GenBank/DDBJ databases">
        <title>The Genome Sequence of Exophiala spinifera CBS89968.</title>
        <authorList>
            <consortium name="The Broad Institute Genomics Platform"/>
            <person name="Cuomo C."/>
            <person name="de Hoog S."/>
            <person name="Gorbushina A."/>
            <person name="Stielow B."/>
            <person name="Teixiera M."/>
            <person name="Abouelleil A."/>
            <person name="Chapman S.B."/>
            <person name="Priest M."/>
            <person name="Young S.K."/>
            <person name="Wortman J."/>
            <person name="Nusbaum C."/>
            <person name="Birren B."/>
        </authorList>
    </citation>
    <scope>NUCLEOTIDE SEQUENCE [LARGE SCALE GENOMIC DNA]</scope>
    <source>
        <strain evidence="2 3">CBS 89968</strain>
    </source>
</reference>
<proteinExistence type="predicted"/>
<accession>A0A0D1YDI4</accession>
<dbReference type="Pfam" id="PF00501">
    <property type="entry name" value="AMP-binding"/>
    <property type="match status" value="1"/>
</dbReference>
<organism evidence="2 3">
    <name type="scientific">Exophiala spinifera</name>
    <dbReference type="NCBI Taxonomy" id="91928"/>
    <lineage>
        <taxon>Eukaryota</taxon>
        <taxon>Fungi</taxon>
        <taxon>Dikarya</taxon>
        <taxon>Ascomycota</taxon>
        <taxon>Pezizomycotina</taxon>
        <taxon>Eurotiomycetes</taxon>
        <taxon>Chaetothyriomycetidae</taxon>
        <taxon>Chaetothyriales</taxon>
        <taxon>Herpotrichiellaceae</taxon>
        <taxon>Exophiala</taxon>
    </lineage>
</organism>
<dbReference type="VEuPathDB" id="FungiDB:PV08_08218"/>
<dbReference type="InterPro" id="IPR000873">
    <property type="entry name" value="AMP-dep_synth/lig_dom"/>
</dbReference>
<dbReference type="OrthoDB" id="6509636at2759"/>
<dbReference type="PANTHER" id="PTHR24096:SF424">
    <property type="entry name" value="ACETYL-COA SYNTHETASE-LIKE PROTEIN-RELATED"/>
    <property type="match status" value="1"/>
</dbReference>
<dbReference type="Gene3D" id="3.40.50.12780">
    <property type="entry name" value="N-terminal domain of ligase-like"/>
    <property type="match status" value="1"/>
</dbReference>
<dbReference type="EMBL" id="KN847497">
    <property type="protein sequence ID" value="KIW13031.1"/>
    <property type="molecule type" value="Genomic_DNA"/>
</dbReference>
<evidence type="ECO:0000259" key="1">
    <source>
        <dbReference type="Pfam" id="PF00501"/>
    </source>
</evidence>
<gene>
    <name evidence="2" type="ORF">PV08_08218</name>
</gene>
<dbReference type="STRING" id="91928.A0A0D1YDI4"/>
<dbReference type="GO" id="GO:0016405">
    <property type="term" value="F:CoA-ligase activity"/>
    <property type="evidence" value="ECO:0007669"/>
    <property type="project" value="TreeGrafter"/>
</dbReference>
<dbReference type="AlphaFoldDB" id="A0A0D1YDI4"/>
<feature type="domain" description="AMP-dependent synthetase/ligase" evidence="1">
    <location>
        <begin position="36"/>
        <end position="243"/>
    </location>
</feature>
<dbReference type="PANTHER" id="PTHR24096">
    <property type="entry name" value="LONG-CHAIN-FATTY-ACID--COA LIGASE"/>
    <property type="match status" value="1"/>
</dbReference>
<protein>
    <recommendedName>
        <fullName evidence="1">AMP-dependent synthetase/ligase domain-containing protein</fullName>
    </recommendedName>
</protein>
<dbReference type="HOGENOM" id="CLU_000022_59_2_1"/>
<sequence length="328" mass="35969">MYTFNEKVLSGESARQSPLQGCKDWSELMAPAEEAKNFQWGELPGDKCHKAIALNYSSGTTGVPQGVEVTHFNYIANTLYLVLLFATDHAMAQTIFIAGSLLREIPVNIMAKMMLKNIQRFKITELTLVPPIAVTLVKHPATKKFDLSSIESACAGAAPLNSETCRALEKICGKRFNMRQGWAMTEESASFGVGEPNANCEAMIMRIETDAQGNESFSEVTARGPEHTGELWVRGPNVMKGYWRNPEATAKTFSNDGKRWLRTGDVAYVDEGGCFYIVDRIKELIKVKGNQVAPAELEALLLEHPGIAAAAVIGIPTADGDEKPRGLW</sequence>
<evidence type="ECO:0000313" key="3">
    <source>
        <dbReference type="Proteomes" id="UP000053328"/>
    </source>
</evidence>
<dbReference type="RefSeq" id="XP_016233247.1">
    <property type="nucleotide sequence ID" value="XM_016382544.1"/>
</dbReference>
<dbReference type="InterPro" id="IPR042099">
    <property type="entry name" value="ANL_N_sf"/>
</dbReference>
<dbReference type="Proteomes" id="UP000053328">
    <property type="component" value="Unassembled WGS sequence"/>
</dbReference>
<name>A0A0D1YDI4_9EURO</name>